<feature type="domain" description="Zn(2)-C6 fungal-type" evidence="6">
    <location>
        <begin position="20"/>
        <end position="49"/>
    </location>
</feature>
<dbReference type="SUPFAM" id="SSF57701">
    <property type="entry name" value="Zn2/Cys6 DNA-binding domain"/>
    <property type="match status" value="1"/>
</dbReference>
<feature type="non-terminal residue" evidence="7">
    <location>
        <position position="205"/>
    </location>
</feature>
<dbReference type="GO" id="GO:0000981">
    <property type="term" value="F:DNA-binding transcription factor activity, RNA polymerase II-specific"/>
    <property type="evidence" value="ECO:0007669"/>
    <property type="project" value="InterPro"/>
</dbReference>
<organism evidence="7 8">
    <name type="scientific">Rhizopus stolonifer</name>
    <name type="common">Rhizopus nigricans</name>
    <dbReference type="NCBI Taxonomy" id="4846"/>
    <lineage>
        <taxon>Eukaryota</taxon>
        <taxon>Fungi</taxon>
        <taxon>Fungi incertae sedis</taxon>
        <taxon>Mucoromycota</taxon>
        <taxon>Mucoromycotina</taxon>
        <taxon>Mucoromycetes</taxon>
        <taxon>Mucorales</taxon>
        <taxon>Mucorineae</taxon>
        <taxon>Rhizopodaceae</taxon>
        <taxon>Rhizopus</taxon>
    </lineage>
</organism>
<evidence type="ECO:0000313" key="8">
    <source>
        <dbReference type="Proteomes" id="UP000253551"/>
    </source>
</evidence>
<dbReference type="CDD" id="cd00067">
    <property type="entry name" value="GAL4"/>
    <property type="match status" value="1"/>
</dbReference>
<dbReference type="GO" id="GO:0003677">
    <property type="term" value="F:DNA binding"/>
    <property type="evidence" value="ECO:0007669"/>
    <property type="project" value="UniProtKB-KW"/>
</dbReference>
<dbReference type="InterPro" id="IPR036864">
    <property type="entry name" value="Zn2-C6_fun-type_DNA-bd_sf"/>
</dbReference>
<dbReference type="STRING" id="4846.A0A367KMR9"/>
<evidence type="ECO:0000313" key="7">
    <source>
        <dbReference type="EMBL" id="RCI03142.1"/>
    </source>
</evidence>
<dbReference type="InterPro" id="IPR050987">
    <property type="entry name" value="AtrR-like"/>
</dbReference>
<keyword evidence="4" id="KW-0539">Nucleus</keyword>
<evidence type="ECO:0000256" key="2">
    <source>
        <dbReference type="ARBA" id="ARBA00022723"/>
    </source>
</evidence>
<keyword evidence="8" id="KW-1185">Reference proteome</keyword>
<dbReference type="OrthoDB" id="3362851at2759"/>
<dbReference type="Proteomes" id="UP000253551">
    <property type="component" value="Unassembled WGS sequence"/>
</dbReference>
<keyword evidence="3" id="KW-0238">DNA-binding</keyword>
<dbReference type="EMBL" id="PJQM01001129">
    <property type="protein sequence ID" value="RCI03142.1"/>
    <property type="molecule type" value="Genomic_DNA"/>
</dbReference>
<dbReference type="SMART" id="SM00066">
    <property type="entry name" value="GAL4"/>
    <property type="match status" value="1"/>
</dbReference>
<gene>
    <name evidence="7" type="ORF">CU098_012580</name>
</gene>
<accession>A0A367KMR9</accession>
<protein>
    <recommendedName>
        <fullName evidence="6">Zn(2)-C6 fungal-type domain-containing protein</fullName>
    </recommendedName>
</protein>
<feature type="compositionally biased region" description="Basic and acidic residues" evidence="5">
    <location>
        <begin position="181"/>
        <end position="205"/>
    </location>
</feature>
<sequence length="205" mass="23175">MPDDNKPMEPRKKRAKIMSACGECRRKKTKCNGEQPCRSCQKSNTACVYPTAAQLDDRKNHGGGPSKAALEAIEDRLKTIEDMLRTILHQSQPPMHDPNCLNNKTSVASSHDSSLVVDEASLHDSNNSNDNRLPSIHNLSASLPLMQQLPNPLGLTRHEEEIYHQYHQPPPHSMYRPIPQHHHDNTLQHPEEASVSERHLQPMKK</sequence>
<evidence type="ECO:0000256" key="1">
    <source>
        <dbReference type="ARBA" id="ARBA00004123"/>
    </source>
</evidence>
<evidence type="ECO:0000259" key="6">
    <source>
        <dbReference type="PROSITE" id="PS50048"/>
    </source>
</evidence>
<evidence type="ECO:0000256" key="3">
    <source>
        <dbReference type="ARBA" id="ARBA00023125"/>
    </source>
</evidence>
<feature type="region of interest" description="Disordered" evidence="5">
    <location>
        <begin position="167"/>
        <end position="205"/>
    </location>
</feature>
<dbReference type="AlphaFoldDB" id="A0A367KMR9"/>
<dbReference type="Gene3D" id="4.10.240.10">
    <property type="entry name" value="Zn(2)-C6 fungal-type DNA-binding domain"/>
    <property type="match status" value="1"/>
</dbReference>
<keyword evidence="2" id="KW-0479">Metal-binding</keyword>
<reference evidence="7 8" key="1">
    <citation type="journal article" date="2018" name="G3 (Bethesda)">
        <title>Phylogenetic and Phylogenomic Definition of Rhizopus Species.</title>
        <authorList>
            <person name="Gryganskyi A.P."/>
            <person name="Golan J."/>
            <person name="Dolatabadi S."/>
            <person name="Mondo S."/>
            <person name="Robb S."/>
            <person name="Idnurm A."/>
            <person name="Muszewska A."/>
            <person name="Steczkiewicz K."/>
            <person name="Masonjones S."/>
            <person name="Liao H.L."/>
            <person name="Gajdeczka M.T."/>
            <person name="Anike F."/>
            <person name="Vuek A."/>
            <person name="Anishchenko I.M."/>
            <person name="Voigt K."/>
            <person name="de Hoog G.S."/>
            <person name="Smith M.E."/>
            <person name="Heitman J."/>
            <person name="Vilgalys R."/>
            <person name="Stajich J.E."/>
        </authorList>
    </citation>
    <scope>NUCLEOTIDE SEQUENCE [LARGE SCALE GENOMIC DNA]</scope>
    <source>
        <strain evidence="7 8">LSU 92-RS-03</strain>
    </source>
</reference>
<dbReference type="Pfam" id="PF00172">
    <property type="entry name" value="Zn_clus"/>
    <property type="match status" value="1"/>
</dbReference>
<proteinExistence type="predicted"/>
<dbReference type="PROSITE" id="PS50048">
    <property type="entry name" value="ZN2_CY6_FUNGAL_2"/>
    <property type="match status" value="1"/>
</dbReference>
<dbReference type="PANTHER" id="PTHR46910">
    <property type="entry name" value="TRANSCRIPTION FACTOR PDR1"/>
    <property type="match status" value="1"/>
</dbReference>
<comment type="subcellular location">
    <subcellularLocation>
        <location evidence="1">Nucleus</location>
    </subcellularLocation>
</comment>
<evidence type="ECO:0000256" key="4">
    <source>
        <dbReference type="ARBA" id="ARBA00023242"/>
    </source>
</evidence>
<dbReference type="PANTHER" id="PTHR46910:SF3">
    <property type="entry name" value="HALOTOLERANCE PROTEIN 9-RELATED"/>
    <property type="match status" value="1"/>
</dbReference>
<evidence type="ECO:0000256" key="5">
    <source>
        <dbReference type="SAM" id="MobiDB-lite"/>
    </source>
</evidence>
<dbReference type="PROSITE" id="PS00463">
    <property type="entry name" value="ZN2_CY6_FUNGAL_1"/>
    <property type="match status" value="1"/>
</dbReference>
<name>A0A367KMR9_RHIST</name>
<dbReference type="GO" id="GO:0008270">
    <property type="term" value="F:zinc ion binding"/>
    <property type="evidence" value="ECO:0007669"/>
    <property type="project" value="InterPro"/>
</dbReference>
<comment type="caution">
    <text evidence="7">The sequence shown here is derived from an EMBL/GenBank/DDBJ whole genome shotgun (WGS) entry which is preliminary data.</text>
</comment>
<dbReference type="InterPro" id="IPR001138">
    <property type="entry name" value="Zn2Cys6_DnaBD"/>
</dbReference>
<dbReference type="GO" id="GO:0005634">
    <property type="term" value="C:nucleus"/>
    <property type="evidence" value="ECO:0007669"/>
    <property type="project" value="UniProtKB-SubCell"/>
</dbReference>